<name>A0A6N2FND3_9BACI</name>
<gene>
    <name evidence="1" type="ORF">B4121_4317</name>
</gene>
<dbReference type="Proteomes" id="UP000185604">
    <property type="component" value="Unassembled WGS sequence"/>
</dbReference>
<evidence type="ECO:0000313" key="1">
    <source>
        <dbReference type="EMBL" id="OLF87865.1"/>
    </source>
</evidence>
<dbReference type="AlphaFoldDB" id="A0A6N2FND3"/>
<accession>A0A6N2FND3</accession>
<comment type="caution">
    <text evidence="1">The sequence shown here is derived from an EMBL/GenBank/DDBJ whole genome shotgun (WGS) entry which is preliminary data.</text>
</comment>
<reference evidence="1 2" key="1">
    <citation type="journal article" date="2016" name="Front. Microbiol.">
        <title>High-Level Heat Resistance of Spores of Bacillus amyloliquefaciens and Bacillus licheniformis Results from the Presence of a spoVA Operon in a Tn1546 Transposon.</title>
        <authorList>
            <person name="Berendsen E.M."/>
            <person name="Koning R.A."/>
            <person name="Boekhorst J."/>
            <person name="de Jong A."/>
            <person name="Kuipers O.P."/>
            <person name="Wells-Bennik M.H."/>
        </authorList>
    </citation>
    <scope>NUCLEOTIDE SEQUENCE [LARGE SCALE GENOMIC DNA]</scope>
    <source>
        <strain evidence="1 2">B4121</strain>
    </source>
</reference>
<sequence length="79" mass="9140">MENEMKNFLVDLVSEIQEKYNESLNPTDGESAEEKNYRLGSNFSYYEVLELIENQLNSFGYSPEELGTITPLIGEKIKR</sequence>
<evidence type="ECO:0000313" key="2">
    <source>
        <dbReference type="Proteomes" id="UP000185604"/>
    </source>
</evidence>
<dbReference type="EMBL" id="LKPO01000026">
    <property type="protein sequence ID" value="OLF87865.1"/>
    <property type="molecule type" value="Genomic_DNA"/>
</dbReference>
<protein>
    <submittedName>
        <fullName evidence="1">Uncharacterized protein</fullName>
    </submittedName>
</protein>
<organism evidence="1 2">
    <name type="scientific">Bacillus paralicheniformis</name>
    <dbReference type="NCBI Taxonomy" id="1648923"/>
    <lineage>
        <taxon>Bacteria</taxon>
        <taxon>Bacillati</taxon>
        <taxon>Bacillota</taxon>
        <taxon>Bacilli</taxon>
        <taxon>Bacillales</taxon>
        <taxon>Bacillaceae</taxon>
        <taxon>Bacillus</taxon>
    </lineage>
</organism>
<dbReference type="RefSeq" id="WP_020451528.1">
    <property type="nucleotide sequence ID" value="NZ_AP025340.1"/>
</dbReference>
<proteinExistence type="predicted"/>